<reference evidence="4 5" key="1">
    <citation type="journal article" date="2013" name="Antonie Van Leeuwenhoek">
        <title>Echinimonas agarilytica gen. nov., sp. nov., a new gammaproteobacterium isolated from the sea urchin Strongylocentrotus intermedius.</title>
        <authorList>
            <person name="Nedashkovskaya O.I."/>
            <person name="Stenkova A.M."/>
            <person name="Zhukova N.V."/>
            <person name="Van Trappen S."/>
            <person name="Lee J.S."/>
            <person name="Kim S.B."/>
        </authorList>
    </citation>
    <scope>NUCLEOTIDE SEQUENCE [LARGE SCALE GENOMIC DNA]</scope>
    <source>
        <strain evidence="4 5">KMM 6351</strain>
    </source>
</reference>
<keyword evidence="2" id="KW-0328">Glycosyltransferase</keyword>
<dbReference type="RefSeq" id="WP_251261545.1">
    <property type="nucleotide sequence ID" value="NZ_JAMQGP010000004.1"/>
</dbReference>
<keyword evidence="5" id="KW-1185">Reference proteome</keyword>
<organism evidence="4 5">
    <name type="scientific">Echinimonas agarilytica</name>
    <dbReference type="NCBI Taxonomy" id="1215918"/>
    <lineage>
        <taxon>Bacteria</taxon>
        <taxon>Pseudomonadati</taxon>
        <taxon>Pseudomonadota</taxon>
        <taxon>Gammaproteobacteria</taxon>
        <taxon>Alteromonadales</taxon>
        <taxon>Echinimonadaceae</taxon>
        <taxon>Echinimonas</taxon>
    </lineage>
</organism>
<gene>
    <name evidence="4" type="ORF">NAF29_10640</name>
</gene>
<proteinExistence type="inferred from homology"/>
<protein>
    <submittedName>
        <fullName evidence="4">Glycosyltransferase family 2 protein</fullName>
    </submittedName>
</protein>
<dbReference type="InterPro" id="IPR029044">
    <property type="entry name" value="Nucleotide-diphossugar_trans"/>
</dbReference>
<dbReference type="SUPFAM" id="SSF53756">
    <property type="entry name" value="UDP-Glycosyltransferase/glycogen phosphorylase"/>
    <property type="match status" value="1"/>
</dbReference>
<evidence type="ECO:0000313" key="4">
    <source>
        <dbReference type="EMBL" id="MCM2680121.1"/>
    </source>
</evidence>
<dbReference type="Gene3D" id="3.90.550.10">
    <property type="entry name" value="Spore Coat Polysaccharide Biosynthesis Protein SpsA, Chain A"/>
    <property type="match status" value="1"/>
</dbReference>
<dbReference type="Proteomes" id="UP001165393">
    <property type="component" value="Unassembled WGS sequence"/>
</dbReference>
<evidence type="ECO:0000256" key="1">
    <source>
        <dbReference type="ARBA" id="ARBA00006739"/>
    </source>
</evidence>
<dbReference type="PANTHER" id="PTHR43179:SF12">
    <property type="entry name" value="GALACTOFURANOSYLTRANSFERASE GLFT2"/>
    <property type="match status" value="1"/>
</dbReference>
<comment type="caution">
    <text evidence="4">The sequence shown here is derived from an EMBL/GenBank/DDBJ whole genome shotgun (WGS) entry which is preliminary data.</text>
</comment>
<accession>A0AA41W829</accession>
<evidence type="ECO:0000256" key="2">
    <source>
        <dbReference type="ARBA" id="ARBA00022676"/>
    </source>
</evidence>
<comment type="similarity">
    <text evidence="1">Belongs to the glycosyltransferase 2 family.</text>
</comment>
<evidence type="ECO:0000256" key="3">
    <source>
        <dbReference type="ARBA" id="ARBA00022679"/>
    </source>
</evidence>
<dbReference type="AlphaFoldDB" id="A0AA41W829"/>
<sequence>MKESIVVVVINYKNYKDTINCVKSIYGDSGFSDDVKVIVVDNSPDWVPYEAIKKWGVTEFNAQGIPDSVYFSKQNNFENNPSRLKLFSLVKAKENLGFSAANNIALRKISNSGEDHIVWILNNDTVIEKGCVRRIFESQINWSTTLLGTKVVDLAEPHAIQSMGGTDRLSWSSFGAHNTAPATSDIQSVEGYIYGASMLLHSRVIENIGLMDERFFMWGEEVDWCLVAIKKGYKLACLSSVVVRHKKGGASNNNTVKSFLGRKSTRNELDRFIIRYYYDTRNYLLILKKHFPDKFFAGLSKRVVKLMSLLGGIVLYDSQKLLRFFILIKALKDGLLGNFGKTLDSTSFSINSNRVVVIEVNNYHLEIINQYSDFVSDKDTVVYTTEKNIQSDFPFRENVSVSKLSYLVCLYQVIFARDNIFYFNTLETPKAAIFALTALMMGREISFTMHNADAFSDIGKPVKFKKYLYRILLGRLFLCKAGNIFVLSERMRGWLSSRSVNTKFLAQKENIVSRSRSPKSNSVKFGVLGAFSQKKRNYEFILNLDKDKLISDKVEINLIGKCSGKEWEQFRSKIHAVGLDDFVNYNTSHIPFKAFFQSIADMDFLIGIYNLDGYGKYKTSATEHLGYMFSKRVITLEGEAYILHDFRNGYRTSRHLTLESLILQC</sequence>
<evidence type="ECO:0000313" key="5">
    <source>
        <dbReference type="Proteomes" id="UP001165393"/>
    </source>
</evidence>
<name>A0AA41W829_9GAMM</name>
<dbReference type="GO" id="GO:0016757">
    <property type="term" value="F:glycosyltransferase activity"/>
    <property type="evidence" value="ECO:0007669"/>
    <property type="project" value="UniProtKB-KW"/>
</dbReference>
<dbReference type="SUPFAM" id="SSF53448">
    <property type="entry name" value="Nucleotide-diphospho-sugar transferases"/>
    <property type="match status" value="1"/>
</dbReference>
<dbReference type="PANTHER" id="PTHR43179">
    <property type="entry name" value="RHAMNOSYLTRANSFERASE WBBL"/>
    <property type="match status" value="1"/>
</dbReference>
<dbReference type="EMBL" id="JAMQGP010000004">
    <property type="protein sequence ID" value="MCM2680121.1"/>
    <property type="molecule type" value="Genomic_DNA"/>
</dbReference>
<keyword evidence="3" id="KW-0808">Transferase</keyword>